<dbReference type="PANTHER" id="PTHR43445">
    <property type="entry name" value="UDP-N-ACETYLMURAMATE--L-ALANINE LIGASE-RELATED"/>
    <property type="match status" value="1"/>
</dbReference>
<proteinExistence type="predicted"/>
<dbReference type="SUPFAM" id="SSF53244">
    <property type="entry name" value="MurD-like peptide ligases, peptide-binding domain"/>
    <property type="match status" value="1"/>
</dbReference>
<evidence type="ECO:0000259" key="1">
    <source>
        <dbReference type="Pfam" id="PF01225"/>
    </source>
</evidence>
<evidence type="ECO:0000313" key="4">
    <source>
        <dbReference type="Proteomes" id="UP000249754"/>
    </source>
</evidence>
<evidence type="ECO:0000313" key="3">
    <source>
        <dbReference type="EMBL" id="RAJ37100.1"/>
    </source>
</evidence>
<dbReference type="InterPro" id="IPR036565">
    <property type="entry name" value="Mur-like_cat_sf"/>
</dbReference>
<dbReference type="RefSeq" id="WP_111631851.1">
    <property type="nucleotide sequence ID" value="NZ_QLLR01000001.1"/>
</dbReference>
<dbReference type="InterPro" id="IPR000713">
    <property type="entry name" value="Mur_ligase_N"/>
</dbReference>
<organism evidence="3 4">
    <name type="scientific">Pedobacter cryoconitis</name>
    <dbReference type="NCBI Taxonomy" id="188932"/>
    <lineage>
        <taxon>Bacteria</taxon>
        <taxon>Pseudomonadati</taxon>
        <taxon>Bacteroidota</taxon>
        <taxon>Sphingobacteriia</taxon>
        <taxon>Sphingobacteriales</taxon>
        <taxon>Sphingobacteriaceae</taxon>
        <taxon>Pedobacter</taxon>
    </lineage>
</organism>
<dbReference type="OrthoDB" id="9804126at2"/>
<dbReference type="InterPro" id="IPR050061">
    <property type="entry name" value="MurCDEF_pg_biosynth"/>
</dbReference>
<dbReference type="EMBL" id="QLLR01000001">
    <property type="protein sequence ID" value="RAJ37100.1"/>
    <property type="molecule type" value="Genomic_DNA"/>
</dbReference>
<feature type="domain" description="Mur ligase central" evidence="2">
    <location>
        <begin position="108"/>
        <end position="281"/>
    </location>
</feature>
<name>A0A327T696_9SPHI</name>
<dbReference type="PANTHER" id="PTHR43445:SF5">
    <property type="entry name" value="UDP-N-ACETYLMURAMATE--L-ALANYL-GAMMA-D-GLUTAMYL-MESO-2,6-DIAMINOHEPTANDIOATE LIGASE"/>
    <property type="match status" value="1"/>
</dbReference>
<dbReference type="InterPro" id="IPR013221">
    <property type="entry name" value="Mur_ligase_cen"/>
</dbReference>
<dbReference type="Pfam" id="PF08245">
    <property type="entry name" value="Mur_ligase_M"/>
    <property type="match status" value="1"/>
</dbReference>
<protein>
    <submittedName>
        <fullName evidence="3">UDP-N-acetylmuramate: L-alanyl-gamma-D-glutamyl-meso-diaminopimelate ligase</fullName>
    </submittedName>
</protein>
<dbReference type="SUPFAM" id="SSF51984">
    <property type="entry name" value="MurCD N-terminal domain"/>
    <property type="match status" value="1"/>
</dbReference>
<dbReference type="Pfam" id="PF01225">
    <property type="entry name" value="Mur_ligase"/>
    <property type="match status" value="1"/>
</dbReference>
<dbReference type="Gene3D" id="3.40.1190.10">
    <property type="entry name" value="Mur-like, catalytic domain"/>
    <property type="match status" value="1"/>
</dbReference>
<evidence type="ECO:0000259" key="2">
    <source>
        <dbReference type="Pfam" id="PF08245"/>
    </source>
</evidence>
<gene>
    <name evidence="3" type="ORF">LY11_00175</name>
</gene>
<dbReference type="AlphaFoldDB" id="A0A327T696"/>
<accession>A0A327T696</accession>
<dbReference type="InterPro" id="IPR036615">
    <property type="entry name" value="Mur_ligase_C_dom_sf"/>
</dbReference>
<feature type="domain" description="Mur ligase N-terminal catalytic" evidence="1">
    <location>
        <begin position="2"/>
        <end position="98"/>
    </location>
</feature>
<keyword evidence="3" id="KW-0436">Ligase</keyword>
<dbReference type="GO" id="GO:0016881">
    <property type="term" value="F:acid-amino acid ligase activity"/>
    <property type="evidence" value="ECO:0007669"/>
    <property type="project" value="InterPro"/>
</dbReference>
<dbReference type="Gene3D" id="3.40.50.720">
    <property type="entry name" value="NAD(P)-binding Rossmann-like Domain"/>
    <property type="match status" value="1"/>
</dbReference>
<comment type="caution">
    <text evidence="3">The sequence shown here is derived from an EMBL/GenBank/DDBJ whole genome shotgun (WGS) entry which is preliminary data.</text>
</comment>
<dbReference type="SUPFAM" id="SSF53623">
    <property type="entry name" value="MurD-like peptide ligases, catalytic domain"/>
    <property type="match status" value="1"/>
</dbReference>
<sequence>MRIHFIAIGGSAMHNLAIALHQKGFIVSGSDDLIFEPSASRLSRHGILPEKLGWHPESITADLDAVILGMHALIDNPELLRAQELGLKVYSYPEYIYEQTKDKLRVVIGGSHGKTTITSMILHVLNYYKKDFDYLVGAQLEGFDTMVRLTQAAPIIIIEGDEYLASPIDRRPKFHIYKANIAVISGVAWDHVNVFPTFENYLHQFELFIDTIMPGGKLFYASTDHELRTLVMNNHKEIVKTGYEIPAHHVNNGITYLLPENLPLKVFGDHNLMNLSAAKLVCKEIGINENDFNLAITSFKGAAKRLELLNAEKNTNVYKDFAHSPSKLKATIEAVKSQFEERKLVACIELHTFSSLNKNFLLQYADTMIRAENPIVYIDIKTFQQKKIKPFTEIDVQTAFNNDKLTFFDNASTLEQYLRGLDFRQTNLLLMSSGNFGGMDLTKLARELNT</sequence>
<reference evidence="3 4" key="1">
    <citation type="submission" date="2018-06" db="EMBL/GenBank/DDBJ databases">
        <title>Genomic Encyclopedia of Archaeal and Bacterial Type Strains, Phase II (KMG-II): from individual species to whole genera.</title>
        <authorList>
            <person name="Goeker M."/>
        </authorList>
    </citation>
    <scope>NUCLEOTIDE SEQUENCE [LARGE SCALE GENOMIC DNA]</scope>
    <source>
        <strain evidence="3 4">DSM 14825</strain>
    </source>
</reference>
<dbReference type="Gene3D" id="3.90.190.20">
    <property type="entry name" value="Mur ligase, C-terminal domain"/>
    <property type="match status" value="1"/>
</dbReference>
<dbReference type="STRING" id="188932.AY601_2543"/>
<dbReference type="GO" id="GO:0005524">
    <property type="term" value="F:ATP binding"/>
    <property type="evidence" value="ECO:0007669"/>
    <property type="project" value="InterPro"/>
</dbReference>
<dbReference type="Proteomes" id="UP000249754">
    <property type="component" value="Unassembled WGS sequence"/>
</dbReference>